<sequence length="179" mass="19864">MIFRPELATMVMAGEKTVTRRACSDNPRSPWYRGKCGVRVEQLVTVQPGRGRPNIGRAQVITVDRERLGHLDDAEARREGFPDAAAFEATFAELNGGYDPTLLVWRVVLAAERHELGADPATPRFTFRTSSDSPSQTVWCHHCGWVAAGGHRTFERADVHVCSLGPRAGLERHETGETR</sequence>
<protein>
    <submittedName>
        <fullName evidence="1">Unannotated protein</fullName>
    </submittedName>
</protein>
<reference evidence="1" key="1">
    <citation type="submission" date="2020-05" db="EMBL/GenBank/DDBJ databases">
        <authorList>
            <person name="Chiriac C."/>
            <person name="Salcher M."/>
            <person name="Ghai R."/>
            <person name="Kavagutti S V."/>
        </authorList>
    </citation>
    <scope>NUCLEOTIDE SEQUENCE</scope>
</reference>
<proteinExistence type="predicted"/>
<dbReference type="AlphaFoldDB" id="A0A6J7FRX7"/>
<accession>A0A6J7FRX7</accession>
<dbReference type="SUPFAM" id="SSF88697">
    <property type="entry name" value="PUA domain-like"/>
    <property type="match status" value="1"/>
</dbReference>
<name>A0A6J7FRX7_9ZZZZ</name>
<organism evidence="1">
    <name type="scientific">freshwater metagenome</name>
    <dbReference type="NCBI Taxonomy" id="449393"/>
    <lineage>
        <taxon>unclassified sequences</taxon>
        <taxon>metagenomes</taxon>
        <taxon>ecological metagenomes</taxon>
    </lineage>
</organism>
<gene>
    <name evidence="1" type="ORF">UFOPK3564_00309</name>
</gene>
<dbReference type="EMBL" id="CAFBMK010000010">
    <property type="protein sequence ID" value="CAB4896145.1"/>
    <property type="molecule type" value="Genomic_DNA"/>
</dbReference>
<dbReference type="InterPro" id="IPR015947">
    <property type="entry name" value="PUA-like_sf"/>
</dbReference>
<evidence type="ECO:0000313" key="1">
    <source>
        <dbReference type="EMBL" id="CAB4896145.1"/>
    </source>
</evidence>